<evidence type="ECO:0000313" key="4">
    <source>
        <dbReference type="Proteomes" id="UP001546774"/>
    </source>
</evidence>
<comment type="caution">
    <text evidence="3">The sequence shown here is derived from an EMBL/GenBank/DDBJ whole genome shotgun (WGS) entry which is preliminary data.</text>
</comment>
<gene>
    <name evidence="3" type="ORF">WMO37_05125</name>
</gene>
<dbReference type="Pfam" id="PF05598">
    <property type="entry name" value="DUF772"/>
    <property type="match status" value="1"/>
</dbReference>
<dbReference type="InterPro" id="IPR002559">
    <property type="entry name" value="Transposase_11"/>
</dbReference>
<protein>
    <submittedName>
        <fullName evidence="3">Transposase</fullName>
    </submittedName>
</protein>
<dbReference type="Proteomes" id="UP001546774">
    <property type="component" value="Unassembled WGS sequence"/>
</dbReference>
<evidence type="ECO:0000259" key="1">
    <source>
        <dbReference type="Pfam" id="PF01609"/>
    </source>
</evidence>
<organism evidence="3 4">
    <name type="scientific">Lachnospira intestinalis</name>
    <dbReference type="NCBI Taxonomy" id="3133158"/>
    <lineage>
        <taxon>Bacteria</taxon>
        <taxon>Bacillati</taxon>
        <taxon>Bacillota</taxon>
        <taxon>Clostridia</taxon>
        <taxon>Lachnospirales</taxon>
        <taxon>Lachnospiraceae</taxon>
        <taxon>Lachnospira</taxon>
    </lineage>
</organism>
<dbReference type="EMBL" id="JBBMFS010000003">
    <property type="protein sequence ID" value="MEQ2554400.1"/>
    <property type="molecule type" value="Genomic_DNA"/>
</dbReference>
<accession>A0ABV1H3W9</accession>
<name>A0ABV1H3W9_9FIRM</name>
<evidence type="ECO:0000313" key="3">
    <source>
        <dbReference type="EMBL" id="MEQ2554400.1"/>
    </source>
</evidence>
<feature type="domain" description="Transposase InsH N-terminal" evidence="2">
    <location>
        <begin position="20"/>
        <end position="105"/>
    </location>
</feature>
<feature type="domain" description="Transposase IS4-like" evidence="1">
    <location>
        <begin position="129"/>
        <end position="213"/>
    </location>
</feature>
<proteinExistence type="predicted"/>
<sequence length="214" mass="24422">MYRQQSLITLDQFYEIKPLTKLESILSFIDYLLFEEVFPYDSHKRGPKGYSKKQLFNTLIAMQIEQLSDIKALVMRLKSDPVLRRSLGYDYIENTPSSATLNRFITLLSGTDILERTFRRMVCKARKLGLIDGTNVAIDASKLTSYEHAVPKSKIPIDDSTFPNWGGKLDTNGNFIKWFGWKMHALVDTYSGLPISYIITPANIADVDVAEKLI</sequence>
<dbReference type="Pfam" id="PF01609">
    <property type="entry name" value="DDE_Tnp_1"/>
    <property type="match status" value="1"/>
</dbReference>
<dbReference type="InterPro" id="IPR008490">
    <property type="entry name" value="Transposase_InsH_N"/>
</dbReference>
<keyword evidence="4" id="KW-1185">Reference proteome</keyword>
<evidence type="ECO:0000259" key="2">
    <source>
        <dbReference type="Pfam" id="PF05598"/>
    </source>
</evidence>
<reference evidence="3" key="1">
    <citation type="submission" date="2024-03" db="EMBL/GenBank/DDBJ databases">
        <title>Human intestinal bacterial collection.</title>
        <authorList>
            <person name="Pauvert C."/>
            <person name="Hitch T.C.A."/>
            <person name="Clavel T."/>
        </authorList>
    </citation>
    <scope>NUCLEOTIDE SEQUENCE [LARGE SCALE GENOMIC DNA]</scope>
    <source>
        <strain evidence="3">CLA-AA-H89B</strain>
    </source>
</reference>